<dbReference type="CDD" id="cd19170">
    <property type="entry name" value="SET_KMT2A_2B"/>
    <property type="match status" value="1"/>
</dbReference>
<name>A0AA38HM51_9CUCU</name>
<dbReference type="InterPro" id="IPR003889">
    <property type="entry name" value="FYrich_C"/>
</dbReference>
<feature type="compositionally biased region" description="Basic and acidic residues" evidence="18">
    <location>
        <begin position="484"/>
        <end position="500"/>
    </location>
</feature>
<dbReference type="InterPro" id="IPR001628">
    <property type="entry name" value="Znf_hrmn_rcpt"/>
</dbReference>
<keyword evidence="9" id="KW-0862">Zinc</keyword>
<protein>
    <recommendedName>
        <fullName evidence="16">Histone-lysine N-methyltransferase trithorax</fullName>
        <ecNumber evidence="2">2.1.1.355</ecNumber>
    </recommendedName>
</protein>
<comment type="subcellular location">
    <subcellularLocation>
        <location evidence="1">Nucleus</location>
    </subcellularLocation>
</comment>
<dbReference type="GO" id="GO:0045893">
    <property type="term" value="P:positive regulation of DNA-templated transcription"/>
    <property type="evidence" value="ECO:0007669"/>
    <property type="project" value="TreeGrafter"/>
</dbReference>
<keyword evidence="12" id="KW-0103">Bromodomain</keyword>
<dbReference type="PROSITE" id="PS50016">
    <property type="entry name" value="ZF_PHD_2"/>
    <property type="match status" value="2"/>
</dbReference>
<evidence type="ECO:0000256" key="3">
    <source>
        <dbReference type="ARBA" id="ARBA00022603"/>
    </source>
</evidence>
<evidence type="ECO:0000256" key="6">
    <source>
        <dbReference type="ARBA" id="ARBA00022723"/>
    </source>
</evidence>
<dbReference type="PROSITE" id="PS51805">
    <property type="entry name" value="EPHD"/>
    <property type="match status" value="1"/>
</dbReference>
<evidence type="ECO:0000256" key="7">
    <source>
        <dbReference type="ARBA" id="ARBA00022737"/>
    </source>
</evidence>
<evidence type="ECO:0000256" key="9">
    <source>
        <dbReference type="ARBA" id="ARBA00022833"/>
    </source>
</evidence>
<dbReference type="InterPro" id="IPR046341">
    <property type="entry name" value="SET_dom_sf"/>
</dbReference>
<dbReference type="Pfam" id="PF05964">
    <property type="entry name" value="FYRN"/>
    <property type="match status" value="1"/>
</dbReference>
<comment type="caution">
    <text evidence="24">The sequence shown here is derived from an EMBL/GenBank/DDBJ whole genome shotgun (WGS) entry which is preliminary data.</text>
</comment>
<dbReference type="Gene3D" id="3.30.40.10">
    <property type="entry name" value="Zinc/RING finger domain, C3HC4 (zinc finger)"/>
    <property type="match status" value="3"/>
</dbReference>
<keyword evidence="7" id="KW-0677">Repeat</keyword>
<dbReference type="Gene3D" id="2.170.270.10">
    <property type="entry name" value="SET domain"/>
    <property type="match status" value="1"/>
</dbReference>
<keyword evidence="5" id="KW-0949">S-adenosyl-L-methionine</keyword>
<dbReference type="GO" id="GO:0098687">
    <property type="term" value="C:chromosomal region"/>
    <property type="evidence" value="ECO:0007669"/>
    <property type="project" value="UniProtKB-ARBA"/>
</dbReference>
<keyword evidence="3" id="KW-0489">Methyltransferase</keyword>
<dbReference type="InterPro" id="IPR047219">
    <property type="entry name" value="KMT2A_2B_SET"/>
</dbReference>
<reference evidence="24" key="1">
    <citation type="journal article" date="2023" name="G3 (Bethesda)">
        <title>Whole genome assemblies of Zophobas morio and Tenebrio molitor.</title>
        <authorList>
            <person name="Kaur S."/>
            <person name="Stinson S.A."/>
            <person name="diCenzo G.C."/>
        </authorList>
    </citation>
    <scope>NUCLEOTIDE SEQUENCE</scope>
    <source>
        <strain evidence="24">QUZm001</strain>
    </source>
</reference>
<accession>A0AA38HM51</accession>
<evidence type="ECO:0000256" key="15">
    <source>
        <dbReference type="ARBA" id="ARBA00023242"/>
    </source>
</evidence>
<dbReference type="PROSITE" id="PS50868">
    <property type="entry name" value="POST_SET"/>
    <property type="match status" value="1"/>
</dbReference>
<evidence type="ECO:0000256" key="17">
    <source>
        <dbReference type="PROSITE-ProRule" id="PRU00146"/>
    </source>
</evidence>
<dbReference type="GO" id="GO:0043565">
    <property type="term" value="F:sequence-specific DNA binding"/>
    <property type="evidence" value="ECO:0007669"/>
    <property type="project" value="InterPro"/>
</dbReference>
<dbReference type="PROSITE" id="PS51542">
    <property type="entry name" value="FYRN"/>
    <property type="match status" value="1"/>
</dbReference>
<evidence type="ECO:0000256" key="12">
    <source>
        <dbReference type="ARBA" id="ARBA00023117"/>
    </source>
</evidence>
<keyword evidence="11" id="KW-0805">Transcription regulation</keyword>
<evidence type="ECO:0000256" key="8">
    <source>
        <dbReference type="ARBA" id="ARBA00022771"/>
    </source>
</evidence>
<dbReference type="InterPro" id="IPR019787">
    <property type="entry name" value="Znf_PHD-finger"/>
</dbReference>
<dbReference type="InterPro" id="IPR001965">
    <property type="entry name" value="Znf_PHD"/>
</dbReference>
<feature type="compositionally biased region" description="Polar residues" evidence="18">
    <location>
        <begin position="457"/>
        <end position="482"/>
    </location>
</feature>
<dbReference type="SMART" id="SM00317">
    <property type="entry name" value="SET"/>
    <property type="match status" value="1"/>
</dbReference>
<feature type="domain" description="Nuclear receptor" evidence="22">
    <location>
        <begin position="247"/>
        <end position="354"/>
    </location>
</feature>
<feature type="domain" description="PHD-type" evidence="19">
    <location>
        <begin position="595"/>
        <end position="649"/>
    </location>
</feature>
<dbReference type="PANTHER" id="PTHR45838">
    <property type="entry name" value="HISTONE-LYSINE-N-METHYLTRANSFERASE 2 KMT2 FAMILY MEMBER"/>
    <property type="match status" value="1"/>
</dbReference>
<keyword evidence="14" id="KW-0804">Transcription</keyword>
<dbReference type="PROSITE" id="PS51543">
    <property type="entry name" value="FYRC"/>
    <property type="match status" value="1"/>
</dbReference>
<sequence length="2345" mass="263771">MGRSKFPGKPSKHVNRKRINVLPPTSDGIIESSGPMTVETVAENKQVEKDVEETRESVNLNNTINTKVSLRRRLTRKMQSSKALMSNNSTKRGLMSKLCNKNSVKLSVKNKLNCKGSRKSNITRKSVHAYSPIKIKQCRAKESNNLVGKFVLPTRSVHSSRVIKPNKRFINVDLSDTLTLKKRVINKRHLKQPEGPSKQKDIVTESPSKPFSGVVLRQARLKLHNQTPKGSEGPFSSTSTNGSPPGTVTCGVCGAVRFYRFVKQARKFNIYSCESCRKFISKMIKRQSCGKNVNNPTLVCHKGQGMCHVPPIVRSQQMKLIRCAYRSRCPACWLKMCLRSFQMPLSLKNSLIQLLPKNMQGSDVMFNNSLPLLWQVSVQNIDNQISKQRTESDVAQRPVRFKNKPVSVPPPSSEIKRQKVDLKGPRVKHVCRSASIVLGQPLATFPSETQKKKDAQEQSSGKKAQSKGVSNTCTENLDTQLTKPARDECSEHESDNDKSAKVPSLTNENVANIKRDRSHRVPSTVSSVSSLSFSSAFSSSLSSTPACENKSDLEKKPTPQDVQNMISLDYWENYELDDINQNGFCLIASQQFPMPAICFLCGSAGREAMLHCSLCCEPYHPYCLERSPPLVNSNNSRQYLWLCPKCTTCNGCNQVGRQKLNCQKCSKVYHSECFKTEWTGKDRPIICSKCVSCKDCGDSTTKFFGNLPLCISCFKQRKKGNSCPMCLVPFKEVPCDEKVMECTRCKKWVHADCENLSEEYYHILSYLPESVKYLCCVCSKQSPSYWCKAVEFELKYSFNHVLRLLSKNKTAKSMLKLSFLNNYISLNRAGDKKESDCENSNDNHETYFDNSEKLNDSAADFKSHPRTLTVLDIKRKSNSNEYSSVSDFNKEMEEALAHTQSDELLNIYKSIFKSVFPWFKPSLAPDDVTKSNSKRFLTSISEDIYDQIECVSIDSRYCSFCKSIGDGLSHLESRLLYCGQNEWVHINCAVWSSEVYEEIDGSLQNVHGALTRARLMRCSYCKQKGATVGCCFKNCCEIYHFLCARTAKCHFMHDKTVYCCSHELPKTSSVIVTPTDFNIRRSVFVELADYKKGQFSHIEKVNVMVGSLCVTNLGKINPVMSDTSEAIIPTGYSCSRLFWSTVEPWKLVSYKITTSILNAHVNNLHIDKSFTVDHSLPKSVVERKLKDILLWHKDIDKKKLDVMEFDDEEEPQNGADLLSPEITDAIFEELPHELLDGISVQDIFPKLMSYEDFISMDSKSETNHSDGVTDVKKSDEFDNVDEFDGKNKNQQRSCNLTLSCKLDNSFSPVIKKRKIAPRENNLFFQLLQVDGNFDDSSSDCGSPVGTTHTVWDSDLSEEPVTCERCQCTYRTQASYKRHLDACEIICSSESDSELNQDQDNGNSNLETPQIHIPDTAPVSVATDTQPLVIASYESYQNEVHTSVLNTQTFVASKATSEVMSVPQNSEIIIQKPIIQPEISCSVTEPITEPIISNEVFTPSQPSVPVNEQQQFCINPVSLCVNPPLTIQPTQPVINNNPIINQIAISQPQLEFQPPSVTIQSLPYSTNIAPIINVPPLNNPNILNSVINVPGNRWVKPVEQIQSPKTFKGRGRSIAAKRAQGEEEASSTPVILQHLPSAGFIPTFVDAFQQQSGQNVQYVTTIAPQTIPSQPLVQFQADSNLISLLPGIQPTMIIQQPRVLENQLIVDGNGSLSWSPQQVQPVYYGFETIVQNTVMQSQQFLPSTVPGVLTANSSYSTTTQVFQTSKLEPVLDVAANSFVLVNTGQLVNSQLEVPQNTLQIQPQEVNSCKYSQPSFHKLNQTVALNNSNSITLPTAPFVPEQGIPTNIVTPTPKPLPTMQSRPMSRVLPMQTLKETKETKIKLVEKIEAIRKEIKINKIVEPVVEYDKKIIPESVKKPLPVPLENDPNIKKDQNLKLLFPKPTETSCFKAAEELPIPNITTPKITNFNKPTEAVYKINNNFSSRNSPVQIAPLKPIKSTFNPPKSVHILSLSDKQNRQQDKLDKKVSLEAPKHFPIQEKKENENVPSILYTIETQDGFKYSSTSIADLWTKVFEAVQNARAAHNMPLLPTDSTNIVNSLQILGLKTSGLKYLIEQLPGASKCTKYRPTFNFPSKYIEIEEDLVGHSSGCARCAPHVKRNEPYDMFGWLASKHRKPEHSLFCSDLVPRRGSVNNLPMAMRFRQLKLTSKYSVGVYRSKIHRRGLFCLRDFEAGEMVIEYSGEVIRSVLTDKREKFYNSKGIGCYMFRIDDNLVVDATMTGNAARFINHSCDPNCYSKVVEILGHKHIIIFALRRIICGEELTYDYKFPIEEDKIPCTCGTRRCRKFLN</sequence>
<dbReference type="InterPro" id="IPR003616">
    <property type="entry name" value="Post-SET_dom"/>
</dbReference>
<organism evidence="24 25">
    <name type="scientific">Zophobas morio</name>
    <dbReference type="NCBI Taxonomy" id="2755281"/>
    <lineage>
        <taxon>Eukaryota</taxon>
        <taxon>Metazoa</taxon>
        <taxon>Ecdysozoa</taxon>
        <taxon>Arthropoda</taxon>
        <taxon>Hexapoda</taxon>
        <taxon>Insecta</taxon>
        <taxon>Pterygota</taxon>
        <taxon>Neoptera</taxon>
        <taxon>Endopterygota</taxon>
        <taxon>Coleoptera</taxon>
        <taxon>Polyphaga</taxon>
        <taxon>Cucujiformia</taxon>
        <taxon>Tenebrionidae</taxon>
        <taxon>Zophobas</taxon>
    </lineage>
</organism>
<evidence type="ECO:0000256" key="1">
    <source>
        <dbReference type="ARBA" id="ARBA00004123"/>
    </source>
</evidence>
<dbReference type="Pfam" id="PF00856">
    <property type="entry name" value="SET"/>
    <property type="match status" value="1"/>
</dbReference>
<keyword evidence="13" id="KW-0238">DNA-binding</keyword>
<dbReference type="GO" id="GO:0005700">
    <property type="term" value="C:polytene chromosome"/>
    <property type="evidence" value="ECO:0007669"/>
    <property type="project" value="UniProtKB-ARBA"/>
</dbReference>
<evidence type="ECO:0000313" key="25">
    <source>
        <dbReference type="Proteomes" id="UP001168821"/>
    </source>
</evidence>
<feature type="region of interest" description="Disordered" evidence="18">
    <location>
        <begin position="402"/>
        <end position="421"/>
    </location>
</feature>
<feature type="domain" description="PHD-type" evidence="19">
    <location>
        <begin position="720"/>
        <end position="781"/>
    </location>
</feature>
<evidence type="ECO:0000313" key="24">
    <source>
        <dbReference type="EMBL" id="KAJ3640150.1"/>
    </source>
</evidence>
<keyword evidence="10" id="KW-0156">Chromatin regulator</keyword>
<evidence type="ECO:0000256" key="14">
    <source>
        <dbReference type="ARBA" id="ARBA00023163"/>
    </source>
</evidence>
<proteinExistence type="predicted"/>
<dbReference type="SMART" id="SM00508">
    <property type="entry name" value="PostSET"/>
    <property type="match status" value="1"/>
</dbReference>
<evidence type="ECO:0000256" key="18">
    <source>
        <dbReference type="SAM" id="MobiDB-lite"/>
    </source>
</evidence>
<evidence type="ECO:0000256" key="4">
    <source>
        <dbReference type="ARBA" id="ARBA00022679"/>
    </source>
</evidence>
<keyword evidence="4" id="KW-0808">Transferase</keyword>
<evidence type="ECO:0000256" key="2">
    <source>
        <dbReference type="ARBA" id="ARBA00012183"/>
    </source>
</evidence>
<dbReference type="GO" id="GO:0003700">
    <property type="term" value="F:DNA-binding transcription factor activity"/>
    <property type="evidence" value="ECO:0007669"/>
    <property type="project" value="InterPro"/>
</dbReference>
<dbReference type="GO" id="GO:0140949">
    <property type="term" value="F:histone H3K9 trimethyltransferase activity"/>
    <property type="evidence" value="ECO:0007669"/>
    <property type="project" value="UniProtKB-EC"/>
</dbReference>
<dbReference type="EMBL" id="JALNTZ010000010">
    <property type="protein sequence ID" value="KAJ3640150.1"/>
    <property type="molecule type" value="Genomic_DNA"/>
</dbReference>
<dbReference type="InterPro" id="IPR001214">
    <property type="entry name" value="SET_dom"/>
</dbReference>
<feature type="region of interest" description="Disordered" evidence="18">
    <location>
        <begin position="447"/>
        <end position="521"/>
    </location>
</feature>
<evidence type="ECO:0000256" key="13">
    <source>
        <dbReference type="ARBA" id="ARBA00023125"/>
    </source>
</evidence>
<dbReference type="Proteomes" id="UP001168821">
    <property type="component" value="Unassembled WGS sequence"/>
</dbReference>
<dbReference type="SUPFAM" id="SSF82199">
    <property type="entry name" value="SET domain"/>
    <property type="match status" value="1"/>
</dbReference>
<gene>
    <name evidence="24" type="ORF">Zmor_003466</name>
</gene>
<evidence type="ECO:0000259" key="22">
    <source>
        <dbReference type="PROSITE" id="PS51030"/>
    </source>
</evidence>
<dbReference type="PROSITE" id="PS51030">
    <property type="entry name" value="NUCLEAR_REC_DBD_2"/>
    <property type="match status" value="1"/>
</dbReference>
<dbReference type="Pfam" id="PF05965">
    <property type="entry name" value="FYRC"/>
    <property type="match status" value="1"/>
</dbReference>
<dbReference type="InterPro" id="IPR034732">
    <property type="entry name" value="EPHD"/>
</dbReference>
<keyword evidence="6" id="KW-0479">Metal-binding</keyword>
<feature type="domain" description="SET" evidence="20">
    <location>
        <begin position="2207"/>
        <end position="2323"/>
    </location>
</feature>
<dbReference type="SMART" id="SM00249">
    <property type="entry name" value="PHD"/>
    <property type="match status" value="4"/>
</dbReference>
<dbReference type="InterPro" id="IPR013083">
    <property type="entry name" value="Znf_RING/FYVE/PHD"/>
</dbReference>
<evidence type="ECO:0000256" key="10">
    <source>
        <dbReference type="ARBA" id="ARBA00022853"/>
    </source>
</evidence>
<dbReference type="CDD" id="cd15506">
    <property type="entry name" value="PHD1_KMT2A_like"/>
    <property type="match status" value="1"/>
</dbReference>
<evidence type="ECO:0000256" key="5">
    <source>
        <dbReference type="ARBA" id="ARBA00022691"/>
    </source>
</evidence>
<dbReference type="FunFam" id="3.30.40.10:FF:000002">
    <property type="entry name" value="Histone-lysine N-methyltransferase"/>
    <property type="match status" value="1"/>
</dbReference>
<dbReference type="SMART" id="SM00541">
    <property type="entry name" value="FYRN"/>
    <property type="match status" value="1"/>
</dbReference>
<evidence type="ECO:0000259" key="21">
    <source>
        <dbReference type="PROSITE" id="PS50868"/>
    </source>
</evidence>
<dbReference type="InterPro" id="IPR011011">
    <property type="entry name" value="Znf_FYVE_PHD"/>
</dbReference>
<dbReference type="EC" id="2.1.1.355" evidence="2"/>
<evidence type="ECO:0000256" key="11">
    <source>
        <dbReference type="ARBA" id="ARBA00023015"/>
    </source>
</evidence>
<evidence type="ECO:0000256" key="16">
    <source>
        <dbReference type="ARBA" id="ARBA00071661"/>
    </source>
</evidence>
<evidence type="ECO:0000259" key="23">
    <source>
        <dbReference type="PROSITE" id="PS51805"/>
    </source>
</evidence>
<evidence type="ECO:0000259" key="20">
    <source>
        <dbReference type="PROSITE" id="PS50280"/>
    </source>
</evidence>
<keyword evidence="25" id="KW-1185">Reference proteome</keyword>
<dbReference type="GO" id="GO:0032259">
    <property type="term" value="P:methylation"/>
    <property type="evidence" value="ECO:0007669"/>
    <property type="project" value="UniProtKB-KW"/>
</dbReference>
<feature type="region of interest" description="Disordered" evidence="18">
    <location>
        <begin position="187"/>
        <end position="208"/>
    </location>
</feature>
<dbReference type="PANTHER" id="PTHR45838:SF4">
    <property type="entry name" value="HISTONE-LYSINE N-METHYLTRANSFERASE TRITHORAX"/>
    <property type="match status" value="1"/>
</dbReference>
<dbReference type="Pfam" id="PF13832">
    <property type="entry name" value="zf-HC5HC2H_2"/>
    <property type="match status" value="1"/>
</dbReference>
<dbReference type="GO" id="GO:0035097">
    <property type="term" value="C:histone methyltransferase complex"/>
    <property type="evidence" value="ECO:0007669"/>
    <property type="project" value="TreeGrafter"/>
</dbReference>
<dbReference type="Gene3D" id="3.30.160.360">
    <property type="match status" value="1"/>
</dbReference>
<dbReference type="SMART" id="SM00542">
    <property type="entry name" value="FYRC"/>
    <property type="match status" value="1"/>
</dbReference>
<dbReference type="InterPro" id="IPR003888">
    <property type="entry name" value="FYrich_N"/>
</dbReference>
<feature type="domain" description="Post-SET" evidence="21">
    <location>
        <begin position="2329"/>
        <end position="2345"/>
    </location>
</feature>
<feature type="domain" description="PHD-type" evidence="23">
    <location>
        <begin position="955"/>
        <end position="1063"/>
    </location>
</feature>
<dbReference type="FunFam" id="2.170.270.10:FF:000004">
    <property type="entry name" value="Histone-lysine N-methyltransferase"/>
    <property type="match status" value="1"/>
</dbReference>
<keyword evidence="8 17" id="KW-0863">Zinc-finger</keyword>
<keyword evidence="15" id="KW-0539">Nucleus</keyword>
<evidence type="ECO:0000259" key="19">
    <source>
        <dbReference type="PROSITE" id="PS50016"/>
    </source>
</evidence>
<dbReference type="GO" id="GO:0042800">
    <property type="term" value="F:histone H3K4 methyltransferase activity"/>
    <property type="evidence" value="ECO:0007669"/>
    <property type="project" value="TreeGrafter"/>
</dbReference>
<dbReference type="Pfam" id="PF00628">
    <property type="entry name" value="PHD"/>
    <property type="match status" value="1"/>
</dbReference>
<dbReference type="SUPFAM" id="SSF57903">
    <property type="entry name" value="FYVE/PHD zinc finger"/>
    <property type="match status" value="1"/>
</dbReference>
<dbReference type="PROSITE" id="PS50280">
    <property type="entry name" value="SET"/>
    <property type="match status" value="1"/>
</dbReference>
<dbReference type="GO" id="GO:0008270">
    <property type="term" value="F:zinc ion binding"/>
    <property type="evidence" value="ECO:0007669"/>
    <property type="project" value="UniProtKB-KW"/>
</dbReference>